<keyword evidence="2" id="KW-1185">Reference proteome</keyword>
<dbReference type="EMBL" id="AP026830">
    <property type="protein sequence ID" value="BDR91714.1"/>
    <property type="molecule type" value="Genomic_DNA"/>
</dbReference>
<protein>
    <submittedName>
        <fullName evidence="1">Uncharacterized protein</fullName>
    </submittedName>
</protein>
<evidence type="ECO:0000313" key="1">
    <source>
        <dbReference type="EMBL" id="BDR91714.1"/>
    </source>
</evidence>
<dbReference type="RefSeq" id="WP_268238031.1">
    <property type="nucleotide sequence ID" value="NZ_BMNM01000001.1"/>
</dbReference>
<proteinExistence type="predicted"/>
<sequence length="40" mass="4873">MIVIRPYCGKWTIYELRRKLALEDIEEIIKEVNDEDISNY</sequence>
<name>A0ABN6SSI9_9CREN</name>
<organism evidence="1 2">
    <name type="scientific">Vulcanisaeta souniana JCM 11219</name>
    <dbReference type="NCBI Taxonomy" id="1293586"/>
    <lineage>
        <taxon>Archaea</taxon>
        <taxon>Thermoproteota</taxon>
        <taxon>Thermoprotei</taxon>
        <taxon>Thermoproteales</taxon>
        <taxon>Thermoproteaceae</taxon>
        <taxon>Vulcanisaeta</taxon>
    </lineage>
</organism>
<reference evidence="2" key="1">
    <citation type="submission" date="2022-09" db="EMBL/GenBank/DDBJ databases">
        <title>Complete genome sequence of Vulcanisaeta souniana.</title>
        <authorList>
            <person name="Kato S."/>
            <person name="Itoh T."/>
            <person name="Ohkuma M."/>
        </authorList>
    </citation>
    <scope>NUCLEOTIDE SEQUENCE [LARGE SCALE GENOMIC DNA]</scope>
    <source>
        <strain evidence="2">JCM 11219</strain>
    </source>
</reference>
<accession>A0ABN6SSI9</accession>
<gene>
    <name evidence="1" type="ORF">Vsou_08070</name>
</gene>
<dbReference type="Proteomes" id="UP001060771">
    <property type="component" value="Chromosome"/>
</dbReference>
<evidence type="ECO:0000313" key="2">
    <source>
        <dbReference type="Proteomes" id="UP001060771"/>
    </source>
</evidence>